<sequence>MKTTTLTTTFSTLAIACASFSAFAADNTLTVYTYDSFAADWGPGPTVEKAFEAQCGGCDVNFVALDDGVSILNRLRLENGNSKADIVLGLDNNLMAEAKKTGLLSEHQVDTSSVTIPGGWQDTTFVPYDYGYFAFVYNKEKLANPPTSLKELVEQRDDLKIIYQDPRTSTPGQGLMLWMKSVYGDDVAAAWQKLAGKTVTVTKGWSEAYSMFLEGEADMVLSYTTSPAYHIIAENDLKYAAADFSEGHYTQVEVAAKVKGSKNPALADQFMQFILSDQFQSAMPTGNWMYPVTDVAQPEGFSTLTVPSKALSFSADEVATQRKTWIREWQSALTR</sequence>
<dbReference type="CDD" id="cd13545">
    <property type="entry name" value="PBP2_TbpA"/>
    <property type="match status" value="1"/>
</dbReference>
<dbReference type="Pfam" id="PF01547">
    <property type="entry name" value="SBP_bac_1"/>
    <property type="match status" value="1"/>
</dbReference>
<dbReference type="Gene3D" id="3.40.190.10">
    <property type="entry name" value="Periplasmic binding protein-like II"/>
    <property type="match status" value="2"/>
</dbReference>
<dbReference type="STRING" id="45658.VSVS12_02858"/>
<keyword evidence="5 7" id="KW-0732">Signal</keyword>
<keyword evidence="4" id="KW-0813">Transport</keyword>
<dbReference type="GO" id="GO:0030976">
    <property type="term" value="F:thiamine pyrophosphate binding"/>
    <property type="evidence" value="ECO:0007669"/>
    <property type="project" value="TreeGrafter"/>
</dbReference>
<dbReference type="InterPro" id="IPR005948">
    <property type="entry name" value="ThiB-like"/>
</dbReference>
<dbReference type="PANTHER" id="PTHR30006:SF3">
    <property type="entry name" value="THIAMINE-BINDING PERIPLASMIC PROTEIN"/>
    <property type="match status" value="1"/>
</dbReference>
<feature type="chain" id="PRO_5008885474" description="Thiamine-binding periplasmic protein" evidence="7">
    <location>
        <begin position="25"/>
        <end position="335"/>
    </location>
</feature>
<dbReference type="AlphaFoldDB" id="A0A1C7F7K2"/>
<dbReference type="InterPro" id="IPR005967">
    <property type="entry name" value="ThiB"/>
</dbReference>
<protein>
    <recommendedName>
        <fullName evidence="3">Thiamine-binding periplasmic protein</fullName>
    </recommendedName>
</protein>
<dbReference type="SUPFAM" id="SSF53850">
    <property type="entry name" value="Periplasmic binding protein-like II"/>
    <property type="match status" value="1"/>
</dbReference>
<evidence type="ECO:0000256" key="7">
    <source>
        <dbReference type="SAM" id="SignalP"/>
    </source>
</evidence>
<evidence type="ECO:0000313" key="8">
    <source>
        <dbReference type="EMBL" id="ANU35294.1"/>
    </source>
</evidence>
<dbReference type="GeneID" id="96871836"/>
<accession>A0A1C7F7K2</accession>
<dbReference type="NCBIfam" id="TIGR01276">
    <property type="entry name" value="thiB"/>
    <property type="match status" value="1"/>
</dbReference>
<dbReference type="PROSITE" id="PS51257">
    <property type="entry name" value="PROKAR_LIPOPROTEIN"/>
    <property type="match status" value="1"/>
</dbReference>
<evidence type="ECO:0000256" key="5">
    <source>
        <dbReference type="ARBA" id="ARBA00022729"/>
    </source>
</evidence>
<evidence type="ECO:0000256" key="4">
    <source>
        <dbReference type="ARBA" id="ARBA00022448"/>
    </source>
</evidence>
<dbReference type="EMBL" id="CP016414">
    <property type="protein sequence ID" value="ANU35294.1"/>
    <property type="molecule type" value="Genomic_DNA"/>
</dbReference>
<dbReference type="PANTHER" id="PTHR30006">
    <property type="entry name" value="THIAMINE-BINDING PERIPLASMIC PROTEIN-RELATED"/>
    <property type="match status" value="1"/>
</dbReference>
<dbReference type="RefSeq" id="WP_065544980.1">
    <property type="nucleotide sequence ID" value="NZ_CP016414.1"/>
</dbReference>
<keyword evidence="9" id="KW-1185">Reference proteome</keyword>
<dbReference type="GO" id="GO:0030288">
    <property type="term" value="C:outer membrane-bounded periplasmic space"/>
    <property type="evidence" value="ECO:0007669"/>
    <property type="project" value="InterPro"/>
</dbReference>
<dbReference type="Proteomes" id="UP000092528">
    <property type="component" value="Chromosome 1"/>
</dbReference>
<feature type="signal peptide" evidence="7">
    <location>
        <begin position="1"/>
        <end position="24"/>
    </location>
</feature>
<evidence type="ECO:0000313" key="9">
    <source>
        <dbReference type="Proteomes" id="UP000092528"/>
    </source>
</evidence>
<proteinExistence type="inferred from homology"/>
<comment type="subcellular location">
    <subcellularLocation>
        <location evidence="1">Periplasm</location>
    </subcellularLocation>
</comment>
<organism evidence="8 9">
    <name type="scientific">Vibrio scophthalmi</name>
    <dbReference type="NCBI Taxonomy" id="45658"/>
    <lineage>
        <taxon>Bacteria</taxon>
        <taxon>Pseudomonadati</taxon>
        <taxon>Pseudomonadota</taxon>
        <taxon>Gammaproteobacteria</taxon>
        <taxon>Vibrionales</taxon>
        <taxon>Vibrionaceae</taxon>
        <taxon>Vibrio</taxon>
    </lineage>
</organism>
<gene>
    <name evidence="8" type="ORF">VSVS05_00139</name>
</gene>
<evidence type="ECO:0000256" key="6">
    <source>
        <dbReference type="ARBA" id="ARBA00022764"/>
    </source>
</evidence>
<dbReference type="GO" id="GO:0030975">
    <property type="term" value="F:thiamine binding"/>
    <property type="evidence" value="ECO:0007669"/>
    <property type="project" value="InterPro"/>
</dbReference>
<dbReference type="PATRIC" id="fig|45658.7.peg.124"/>
<keyword evidence="6" id="KW-0574">Periplasm</keyword>
<reference evidence="8 9" key="1">
    <citation type="submission" date="2016-07" db="EMBL/GenBank/DDBJ databases">
        <title>Genome sequencing of Vibrio scophthalmi strain VS-05, an isolated from Paralichthys olivaceus.</title>
        <authorList>
            <person name="Han H.-J."/>
        </authorList>
    </citation>
    <scope>NUCLEOTIDE SEQUENCE [LARGE SCALE GENOMIC DNA]</scope>
    <source>
        <strain evidence="8 9">VS-05</strain>
    </source>
</reference>
<name>A0A1C7F7K2_9VIBR</name>
<comment type="similarity">
    <text evidence="2">Belongs to the bacterial solute-binding protein 1 family.</text>
</comment>
<evidence type="ECO:0000256" key="3">
    <source>
        <dbReference type="ARBA" id="ARBA00019815"/>
    </source>
</evidence>
<dbReference type="InterPro" id="IPR006059">
    <property type="entry name" value="SBP"/>
</dbReference>
<dbReference type="GO" id="GO:0015888">
    <property type="term" value="P:thiamine transport"/>
    <property type="evidence" value="ECO:0007669"/>
    <property type="project" value="InterPro"/>
</dbReference>
<evidence type="ECO:0000256" key="2">
    <source>
        <dbReference type="ARBA" id="ARBA00008520"/>
    </source>
</evidence>
<dbReference type="NCBIfam" id="TIGR01254">
    <property type="entry name" value="sfuA"/>
    <property type="match status" value="1"/>
</dbReference>
<evidence type="ECO:0000256" key="1">
    <source>
        <dbReference type="ARBA" id="ARBA00004418"/>
    </source>
</evidence>